<dbReference type="InterPro" id="IPR001401">
    <property type="entry name" value="Dynamin_GTPase"/>
</dbReference>
<organism evidence="2 3">
    <name type="scientific">Pseudomassariella vexata</name>
    <dbReference type="NCBI Taxonomy" id="1141098"/>
    <lineage>
        <taxon>Eukaryota</taxon>
        <taxon>Fungi</taxon>
        <taxon>Dikarya</taxon>
        <taxon>Ascomycota</taxon>
        <taxon>Pezizomycotina</taxon>
        <taxon>Sordariomycetes</taxon>
        <taxon>Xylariomycetidae</taxon>
        <taxon>Amphisphaeriales</taxon>
        <taxon>Pseudomassariaceae</taxon>
        <taxon>Pseudomassariella</taxon>
    </lineage>
</organism>
<name>A0A1Y2DMQ7_9PEZI</name>
<dbReference type="PRINTS" id="PR00195">
    <property type="entry name" value="DYNAMIN"/>
</dbReference>
<dbReference type="GO" id="GO:0003924">
    <property type="term" value="F:GTPase activity"/>
    <property type="evidence" value="ECO:0007669"/>
    <property type="project" value="InterPro"/>
</dbReference>
<feature type="domain" description="Dynamin-type G" evidence="1">
    <location>
        <begin position="40"/>
        <end position="314"/>
    </location>
</feature>
<dbReference type="InterPro" id="IPR030381">
    <property type="entry name" value="G_DYNAMIN_dom"/>
</dbReference>
<dbReference type="GO" id="GO:0008017">
    <property type="term" value="F:microtubule binding"/>
    <property type="evidence" value="ECO:0007669"/>
    <property type="project" value="TreeGrafter"/>
</dbReference>
<dbReference type="GO" id="GO:0006897">
    <property type="term" value="P:endocytosis"/>
    <property type="evidence" value="ECO:0007669"/>
    <property type="project" value="TreeGrafter"/>
</dbReference>
<gene>
    <name evidence="2" type="ORF">BCR38DRAFT_488120</name>
</gene>
<accession>A0A1Y2DMQ7</accession>
<sequence length="314" mass="34208">MTLNTAGEAPPVLVDGLRSTNSTYRLNQIDRVRANGVGGLVSLPQPVVCGDQSAGKSSVLERLTGIPFPRHNGVCTRFPTEIILRHDSGVQKIFATIQPHDSRGTEMQESLRAYHRNISDLSELPVIIEEVSGLMQIREYGDDAMSGGAFAPDTLRIDISGPTGLHLTIVDLPGLISVSNEEPTEEDVLIVRQMVESYLSSTRTIILAVLQASNDVANQKILQLARKHDPEGQRTVGIITKPDLINEGTEAKIARLAKNLDNVKLRLGFFLLKNPSPSDIGLSFDAQCQKETQFFLMSCQGTARPKAIVQSDGE</sequence>
<evidence type="ECO:0000313" key="3">
    <source>
        <dbReference type="Proteomes" id="UP000193689"/>
    </source>
</evidence>
<dbReference type="OrthoDB" id="415706at2759"/>
<dbReference type="InterPro" id="IPR045063">
    <property type="entry name" value="Dynamin_N"/>
</dbReference>
<dbReference type="GeneID" id="63780446"/>
<dbReference type="GO" id="GO:0048312">
    <property type="term" value="P:intracellular distribution of mitochondria"/>
    <property type="evidence" value="ECO:0007669"/>
    <property type="project" value="TreeGrafter"/>
</dbReference>
<dbReference type="Pfam" id="PF00350">
    <property type="entry name" value="Dynamin_N"/>
    <property type="match status" value="1"/>
</dbReference>
<protein>
    <submittedName>
        <fullName evidence="2">p-loop containing nucleoside triphosphate hydrolase protein</fullName>
    </submittedName>
</protein>
<evidence type="ECO:0000313" key="2">
    <source>
        <dbReference type="EMBL" id="ORY59935.1"/>
    </source>
</evidence>
<dbReference type="GO" id="GO:0005874">
    <property type="term" value="C:microtubule"/>
    <property type="evidence" value="ECO:0007669"/>
    <property type="project" value="TreeGrafter"/>
</dbReference>
<evidence type="ECO:0000259" key="1">
    <source>
        <dbReference type="PROSITE" id="PS51718"/>
    </source>
</evidence>
<dbReference type="InterPro" id="IPR027417">
    <property type="entry name" value="P-loop_NTPase"/>
</dbReference>
<comment type="caution">
    <text evidence="2">The sequence shown here is derived from an EMBL/GenBank/DDBJ whole genome shotgun (WGS) entry which is preliminary data.</text>
</comment>
<dbReference type="InterPro" id="IPR022812">
    <property type="entry name" value="Dynamin"/>
</dbReference>
<dbReference type="PANTHER" id="PTHR11566:SF21">
    <property type="entry name" value="DYNAMIN RELATED PROTEIN 1, ISOFORM A"/>
    <property type="match status" value="1"/>
</dbReference>
<dbReference type="Proteomes" id="UP000193689">
    <property type="component" value="Unassembled WGS sequence"/>
</dbReference>
<dbReference type="EMBL" id="MCFJ01000012">
    <property type="protein sequence ID" value="ORY59935.1"/>
    <property type="molecule type" value="Genomic_DNA"/>
</dbReference>
<dbReference type="PROSITE" id="PS51718">
    <property type="entry name" value="G_DYNAMIN_2"/>
    <property type="match status" value="1"/>
</dbReference>
<dbReference type="PANTHER" id="PTHR11566">
    <property type="entry name" value="DYNAMIN"/>
    <property type="match status" value="1"/>
</dbReference>
<dbReference type="GO" id="GO:0016020">
    <property type="term" value="C:membrane"/>
    <property type="evidence" value="ECO:0007669"/>
    <property type="project" value="TreeGrafter"/>
</dbReference>
<dbReference type="Gene3D" id="3.40.50.300">
    <property type="entry name" value="P-loop containing nucleotide triphosphate hydrolases"/>
    <property type="match status" value="1"/>
</dbReference>
<dbReference type="CDD" id="cd08771">
    <property type="entry name" value="DLP_1"/>
    <property type="match status" value="1"/>
</dbReference>
<dbReference type="GO" id="GO:0005525">
    <property type="term" value="F:GTP binding"/>
    <property type="evidence" value="ECO:0007669"/>
    <property type="project" value="InterPro"/>
</dbReference>
<keyword evidence="2" id="KW-0378">Hydrolase</keyword>
<dbReference type="AlphaFoldDB" id="A0A1Y2DMQ7"/>
<dbReference type="SMART" id="SM00053">
    <property type="entry name" value="DYNc"/>
    <property type="match status" value="1"/>
</dbReference>
<dbReference type="SUPFAM" id="SSF52540">
    <property type="entry name" value="P-loop containing nucleoside triphosphate hydrolases"/>
    <property type="match status" value="1"/>
</dbReference>
<dbReference type="GO" id="GO:0000266">
    <property type="term" value="P:mitochondrial fission"/>
    <property type="evidence" value="ECO:0007669"/>
    <property type="project" value="TreeGrafter"/>
</dbReference>
<dbReference type="STRING" id="1141098.A0A1Y2DMQ7"/>
<dbReference type="InParanoid" id="A0A1Y2DMQ7"/>
<dbReference type="GO" id="GO:0016559">
    <property type="term" value="P:peroxisome fission"/>
    <property type="evidence" value="ECO:0007669"/>
    <property type="project" value="TreeGrafter"/>
</dbReference>
<dbReference type="GO" id="GO:0005739">
    <property type="term" value="C:mitochondrion"/>
    <property type="evidence" value="ECO:0007669"/>
    <property type="project" value="TreeGrafter"/>
</dbReference>
<dbReference type="RefSeq" id="XP_040712369.1">
    <property type="nucleotide sequence ID" value="XM_040864234.1"/>
</dbReference>
<proteinExistence type="predicted"/>
<reference evidence="2 3" key="1">
    <citation type="submission" date="2016-07" db="EMBL/GenBank/DDBJ databases">
        <title>Pervasive Adenine N6-methylation of Active Genes in Fungi.</title>
        <authorList>
            <consortium name="DOE Joint Genome Institute"/>
            <person name="Mondo S.J."/>
            <person name="Dannebaum R.O."/>
            <person name="Kuo R.C."/>
            <person name="Labutti K."/>
            <person name="Haridas S."/>
            <person name="Kuo A."/>
            <person name="Salamov A."/>
            <person name="Ahrendt S.R."/>
            <person name="Lipzen A."/>
            <person name="Sullivan W."/>
            <person name="Andreopoulos W.B."/>
            <person name="Clum A."/>
            <person name="Lindquist E."/>
            <person name="Daum C."/>
            <person name="Ramamoorthy G.K."/>
            <person name="Gryganskyi A."/>
            <person name="Culley D."/>
            <person name="Magnuson J.K."/>
            <person name="James T.Y."/>
            <person name="O'Malley M.A."/>
            <person name="Stajich J.E."/>
            <person name="Spatafora J.W."/>
            <person name="Visel A."/>
            <person name="Grigoriev I.V."/>
        </authorList>
    </citation>
    <scope>NUCLEOTIDE SEQUENCE [LARGE SCALE GENOMIC DNA]</scope>
    <source>
        <strain evidence="2 3">CBS 129021</strain>
    </source>
</reference>
<keyword evidence="3" id="KW-1185">Reference proteome</keyword>